<name>A0A814NR84_9BILA</name>
<dbReference type="InterPro" id="IPR000994">
    <property type="entry name" value="Pept_M24"/>
</dbReference>
<evidence type="ECO:0000256" key="1">
    <source>
        <dbReference type="ARBA" id="ARBA00001936"/>
    </source>
</evidence>
<evidence type="ECO:0000259" key="8">
    <source>
        <dbReference type="Pfam" id="PF01321"/>
    </source>
</evidence>
<reference evidence="10" key="1">
    <citation type="submission" date="2021-02" db="EMBL/GenBank/DDBJ databases">
        <authorList>
            <person name="Nowell W R."/>
        </authorList>
    </citation>
    <scope>NUCLEOTIDE SEQUENCE</scope>
</reference>
<feature type="domain" description="Peptidase M24" evidence="7">
    <location>
        <begin position="344"/>
        <end position="560"/>
    </location>
</feature>
<dbReference type="InterPro" id="IPR029149">
    <property type="entry name" value="Creatin/AminoP/Spt16_N"/>
</dbReference>
<comment type="cofactor">
    <cofactor evidence="1">
        <name>Mn(2+)</name>
        <dbReference type="ChEBI" id="CHEBI:29035"/>
    </cofactor>
</comment>
<feature type="chain" id="PRO_5036225402" description="Xaa-Pro aminopeptidase" evidence="6">
    <location>
        <begin position="22"/>
        <end position="638"/>
    </location>
</feature>
<dbReference type="PANTHER" id="PTHR43763">
    <property type="entry name" value="XAA-PRO AMINOPEPTIDASE 1"/>
    <property type="match status" value="1"/>
</dbReference>
<evidence type="ECO:0000313" key="12">
    <source>
        <dbReference type="EMBL" id="CAF1348518.1"/>
    </source>
</evidence>
<dbReference type="CDD" id="cd01085">
    <property type="entry name" value="APP"/>
    <property type="match status" value="1"/>
</dbReference>
<dbReference type="InterPro" id="IPR050422">
    <property type="entry name" value="X-Pro_aminopeptidase_P"/>
</dbReference>
<evidence type="ECO:0000313" key="11">
    <source>
        <dbReference type="EMBL" id="CAF1339681.1"/>
    </source>
</evidence>
<feature type="domain" description="Creatinase N-terminal" evidence="8">
    <location>
        <begin position="41"/>
        <end position="181"/>
    </location>
</feature>
<gene>
    <name evidence="10" type="ORF">BJG266_LOCUS21100</name>
    <name evidence="11" type="ORF">QVE165_LOCUS33368</name>
    <name evidence="12" type="ORF">QVE165_LOCUS33849</name>
</gene>
<keyword evidence="6" id="KW-0732">Signal</keyword>
<comment type="similarity">
    <text evidence="2">Belongs to the peptidase M24B family.</text>
</comment>
<dbReference type="InterPro" id="IPR000587">
    <property type="entry name" value="Creatinase_N"/>
</dbReference>
<dbReference type="InterPro" id="IPR036005">
    <property type="entry name" value="Creatinase/aminopeptidase-like"/>
</dbReference>
<dbReference type="Pfam" id="PF01321">
    <property type="entry name" value="Creatinase_N"/>
    <property type="match status" value="1"/>
</dbReference>
<evidence type="ECO:0000256" key="3">
    <source>
        <dbReference type="ARBA" id="ARBA00022723"/>
    </source>
</evidence>
<proteinExistence type="inferred from homology"/>
<dbReference type="FunFam" id="3.90.230.10:FF:000007">
    <property type="entry name" value="Xaa-Pro aminopeptidase P"/>
    <property type="match status" value="1"/>
</dbReference>
<dbReference type="PANTHER" id="PTHR43763:SF6">
    <property type="entry name" value="XAA-PRO AMINOPEPTIDASE 1"/>
    <property type="match status" value="1"/>
</dbReference>
<feature type="domain" description="Peptidase M24 C-terminal" evidence="9">
    <location>
        <begin position="574"/>
        <end position="636"/>
    </location>
</feature>
<keyword evidence="13" id="KW-1185">Reference proteome</keyword>
<feature type="signal peptide" evidence="6">
    <location>
        <begin position="1"/>
        <end position="21"/>
    </location>
</feature>
<dbReference type="GO" id="GO:0070006">
    <property type="term" value="F:metalloaminopeptidase activity"/>
    <property type="evidence" value="ECO:0007669"/>
    <property type="project" value="InterPro"/>
</dbReference>
<dbReference type="AlphaFoldDB" id="A0A814NR84"/>
<evidence type="ECO:0000313" key="13">
    <source>
        <dbReference type="Proteomes" id="UP000663832"/>
    </source>
</evidence>
<dbReference type="EMBL" id="CAJNOM010000304">
    <property type="protein sequence ID" value="CAF1339681.1"/>
    <property type="molecule type" value="Genomic_DNA"/>
</dbReference>
<sequence length="638" mass="72487">MVNIFAICFILFISNIQFATCQQTSYDCVGKRSQINTAEKLSQLRTQMKNLGLYAYVILSEDEYMHEYDTRRAWITGFSRSIGSIVVTLDQATLWIDDRYRAQAENKLDCANWLLMRQDESGVSTIADWISSKLNVRSPYNKVGMAAQYTSSISWSSMKNALISHDVPLVEVAELIDQIRIMDRSRNLDNSIYVHDITFAGLSWKQKVEIIAGLINAQSAQGFVVTALDDIPWLFNLRGSDNQYTPYFTAYAFVHANQTTRLWVDESQLTPEAKIQLADVIIQPYDDFLSNLNTLANSSDMNKIWVTQAASQAVLNRIPVNKRFIAGSPIERTKAVKNPIEQKGMRESSIRDSIARIRHLTWLENEIKNNRQVNETQAAEQLEYYQSQEAHFKGLSFQTISAVGAHAAVIHFEPDAETAAQITKDKVYLLDAGAQYLDGTTDITRTHTFGVPTMEEKKAYTLVLQGSIDLADAIFPVGTYGRQLDILARQSLYKNFMDYAHSTGHGIGHFNTIHEGPSFIGMGYSTRDILLTEGMVFSDEPGFYLPNSFGIRLETHIMVKNYTLPNNYMNSTTQFLHFEPHTFVPFDRNLIICEMLTQAQLTWLNWYHGEVRSILESTGRLNSDELNYLKETTQPINC</sequence>
<dbReference type="GO" id="GO:0046872">
    <property type="term" value="F:metal ion binding"/>
    <property type="evidence" value="ECO:0007669"/>
    <property type="project" value="UniProtKB-KW"/>
</dbReference>
<dbReference type="Gene3D" id="3.40.350.10">
    <property type="entry name" value="Creatinase/prolidase N-terminal domain"/>
    <property type="match status" value="2"/>
</dbReference>
<keyword evidence="5" id="KW-0464">Manganese</keyword>
<comment type="caution">
    <text evidence="10">The sequence shown here is derived from an EMBL/GenBank/DDBJ whole genome shotgun (WGS) entry which is preliminary data.</text>
</comment>
<dbReference type="EMBL" id="CAJNOM010000313">
    <property type="protein sequence ID" value="CAF1348518.1"/>
    <property type="molecule type" value="Genomic_DNA"/>
</dbReference>
<dbReference type="Gene3D" id="3.90.230.10">
    <property type="entry name" value="Creatinase/methionine aminopeptidase superfamily"/>
    <property type="match status" value="1"/>
</dbReference>
<dbReference type="Proteomes" id="UP000663877">
    <property type="component" value="Unassembled WGS sequence"/>
</dbReference>
<dbReference type="SUPFAM" id="SSF53092">
    <property type="entry name" value="Creatinase/prolidase N-terminal domain"/>
    <property type="match status" value="1"/>
</dbReference>
<dbReference type="Pfam" id="PF16189">
    <property type="entry name" value="Creatinase_N_2"/>
    <property type="match status" value="1"/>
</dbReference>
<keyword evidence="3" id="KW-0479">Metal-binding</keyword>
<dbReference type="SUPFAM" id="SSF55920">
    <property type="entry name" value="Creatinase/aminopeptidase"/>
    <property type="match status" value="1"/>
</dbReference>
<dbReference type="EMBL" id="CAJNOI010000123">
    <property type="protein sequence ID" value="CAF1096364.1"/>
    <property type="molecule type" value="Genomic_DNA"/>
</dbReference>
<organism evidence="10 14">
    <name type="scientific">Adineta steineri</name>
    <dbReference type="NCBI Taxonomy" id="433720"/>
    <lineage>
        <taxon>Eukaryota</taxon>
        <taxon>Metazoa</taxon>
        <taxon>Spiralia</taxon>
        <taxon>Gnathifera</taxon>
        <taxon>Rotifera</taxon>
        <taxon>Eurotatoria</taxon>
        <taxon>Bdelloidea</taxon>
        <taxon>Adinetida</taxon>
        <taxon>Adinetidae</taxon>
        <taxon>Adineta</taxon>
    </lineage>
</organism>
<dbReference type="Proteomes" id="UP000663832">
    <property type="component" value="Unassembled WGS sequence"/>
</dbReference>
<evidence type="ECO:0000259" key="9">
    <source>
        <dbReference type="Pfam" id="PF16188"/>
    </source>
</evidence>
<evidence type="ECO:0000313" key="10">
    <source>
        <dbReference type="EMBL" id="CAF1096364.1"/>
    </source>
</evidence>
<evidence type="ECO:0000259" key="7">
    <source>
        <dbReference type="Pfam" id="PF00557"/>
    </source>
</evidence>
<evidence type="ECO:0000256" key="6">
    <source>
        <dbReference type="SAM" id="SignalP"/>
    </source>
</evidence>
<protein>
    <recommendedName>
        <fullName evidence="15">Xaa-Pro aminopeptidase</fullName>
    </recommendedName>
</protein>
<dbReference type="GO" id="GO:0005737">
    <property type="term" value="C:cytoplasm"/>
    <property type="evidence" value="ECO:0007669"/>
    <property type="project" value="UniProtKB-ARBA"/>
</dbReference>
<evidence type="ECO:0000256" key="5">
    <source>
        <dbReference type="ARBA" id="ARBA00023211"/>
    </source>
</evidence>
<dbReference type="Pfam" id="PF00557">
    <property type="entry name" value="Peptidase_M24"/>
    <property type="match status" value="1"/>
</dbReference>
<evidence type="ECO:0000313" key="14">
    <source>
        <dbReference type="Proteomes" id="UP000663877"/>
    </source>
</evidence>
<dbReference type="Pfam" id="PF16188">
    <property type="entry name" value="Peptidase_M24_C"/>
    <property type="match status" value="1"/>
</dbReference>
<dbReference type="InterPro" id="IPR033740">
    <property type="entry name" value="Pept_M24B"/>
</dbReference>
<dbReference type="OrthoDB" id="9995434at2759"/>
<keyword evidence="4" id="KW-0378">Hydrolase</keyword>
<dbReference type="InterPro" id="IPR032416">
    <property type="entry name" value="Peptidase_M24_C"/>
</dbReference>
<evidence type="ECO:0008006" key="15">
    <source>
        <dbReference type="Google" id="ProtNLM"/>
    </source>
</evidence>
<evidence type="ECO:0000256" key="4">
    <source>
        <dbReference type="ARBA" id="ARBA00022801"/>
    </source>
</evidence>
<evidence type="ECO:0000256" key="2">
    <source>
        <dbReference type="ARBA" id="ARBA00008766"/>
    </source>
</evidence>
<accession>A0A814NR84</accession>